<reference evidence="1" key="1">
    <citation type="submission" date="2020-05" db="EMBL/GenBank/DDBJ databases">
        <title>WGS assembly of Panicum virgatum.</title>
        <authorList>
            <person name="Lovell J.T."/>
            <person name="Jenkins J."/>
            <person name="Shu S."/>
            <person name="Juenger T.E."/>
            <person name="Schmutz J."/>
        </authorList>
    </citation>
    <scope>NUCLEOTIDE SEQUENCE</scope>
    <source>
        <strain evidence="1">AP13</strain>
    </source>
</reference>
<organism evidence="1 2">
    <name type="scientific">Panicum virgatum</name>
    <name type="common">Blackwell switchgrass</name>
    <dbReference type="NCBI Taxonomy" id="38727"/>
    <lineage>
        <taxon>Eukaryota</taxon>
        <taxon>Viridiplantae</taxon>
        <taxon>Streptophyta</taxon>
        <taxon>Embryophyta</taxon>
        <taxon>Tracheophyta</taxon>
        <taxon>Spermatophyta</taxon>
        <taxon>Magnoliopsida</taxon>
        <taxon>Liliopsida</taxon>
        <taxon>Poales</taxon>
        <taxon>Poaceae</taxon>
        <taxon>PACMAD clade</taxon>
        <taxon>Panicoideae</taxon>
        <taxon>Panicodae</taxon>
        <taxon>Paniceae</taxon>
        <taxon>Panicinae</taxon>
        <taxon>Panicum</taxon>
        <taxon>Panicum sect. Hiantes</taxon>
    </lineage>
</organism>
<dbReference type="Proteomes" id="UP000823388">
    <property type="component" value="Chromosome 5N"/>
</dbReference>
<evidence type="ECO:0000313" key="2">
    <source>
        <dbReference type="Proteomes" id="UP000823388"/>
    </source>
</evidence>
<gene>
    <name evidence="1" type="ORF">PVAP13_5NG132281</name>
</gene>
<protein>
    <submittedName>
        <fullName evidence="1">Uncharacterized protein</fullName>
    </submittedName>
</protein>
<dbReference type="AlphaFoldDB" id="A0A8T0RM21"/>
<name>A0A8T0RM21_PANVG</name>
<sequence length="125" mass="13671">MKRTGSISSASRLNRILIQHRDCATLRNKFLLAQSVSWAADPCCACHCHQPCNGHRALLLPLRCASSELLALLQFYFLKSISPAACYSQNGLDKMPAGPIPSSLQRQQLTISVSNMTTRSQSGIP</sequence>
<dbReference type="EMBL" id="CM029046">
    <property type="protein sequence ID" value="KAG2587291.1"/>
    <property type="molecule type" value="Genomic_DNA"/>
</dbReference>
<accession>A0A8T0RM21</accession>
<proteinExistence type="predicted"/>
<keyword evidence="2" id="KW-1185">Reference proteome</keyword>
<evidence type="ECO:0000313" key="1">
    <source>
        <dbReference type="EMBL" id="KAG2587291.1"/>
    </source>
</evidence>
<comment type="caution">
    <text evidence="1">The sequence shown here is derived from an EMBL/GenBank/DDBJ whole genome shotgun (WGS) entry which is preliminary data.</text>
</comment>